<feature type="signal peptide" evidence="1">
    <location>
        <begin position="1"/>
        <end position="24"/>
    </location>
</feature>
<evidence type="ECO:0000313" key="3">
    <source>
        <dbReference type="Proteomes" id="UP000659697"/>
    </source>
</evidence>
<evidence type="ECO:0000256" key="1">
    <source>
        <dbReference type="SAM" id="SignalP"/>
    </source>
</evidence>
<name>A0ABQ3KTK0_9ALTE</name>
<dbReference type="Proteomes" id="UP000659697">
    <property type="component" value="Unassembled WGS sequence"/>
</dbReference>
<protein>
    <recommendedName>
        <fullName evidence="4">Solute-binding protein family 3/N-terminal domain-containing protein</fullName>
    </recommendedName>
</protein>
<dbReference type="Gene3D" id="3.40.190.10">
    <property type="entry name" value="Periplasmic binding protein-like II"/>
    <property type="match status" value="2"/>
</dbReference>
<reference evidence="3" key="1">
    <citation type="journal article" date="2019" name="Int. J. Syst. Evol. Microbiol.">
        <title>The Global Catalogue of Microorganisms (GCM) 10K type strain sequencing project: providing services to taxonomists for standard genome sequencing and annotation.</title>
        <authorList>
            <consortium name="The Broad Institute Genomics Platform"/>
            <consortium name="The Broad Institute Genome Sequencing Center for Infectious Disease"/>
            <person name="Wu L."/>
            <person name="Ma J."/>
        </authorList>
    </citation>
    <scope>NUCLEOTIDE SEQUENCE [LARGE SCALE GENOMIC DNA]</scope>
    <source>
        <strain evidence="3">CGMCC 1.7003</strain>
    </source>
</reference>
<sequence>MQYVSLIMRLALLLGMLYLSSAFAAANKTSANSPEFSIKSIHIATDIWPGFTEPNEQGAYIDLIKLLFPTGIDFEITYTSFNRTVKMVEEQQADIVLGISFNESSRLYLSARPFDVDQIAVLFKPGRFKFEKSEDFKNYQLVMQRGYNYDIALGISTPSYEVDNIITGVDLVRAGRVDAFLVEKTELEGKLNANELADMELVFIAGEPIFIGFAKNERGAILKAWWDQQFQLYSQNGKLLLWYQQHPGMTLP</sequence>
<evidence type="ECO:0008006" key="4">
    <source>
        <dbReference type="Google" id="ProtNLM"/>
    </source>
</evidence>
<evidence type="ECO:0000313" key="2">
    <source>
        <dbReference type="EMBL" id="GHG60368.1"/>
    </source>
</evidence>
<dbReference type="EMBL" id="BNAO01000001">
    <property type="protein sequence ID" value="GHG60368.1"/>
    <property type="molecule type" value="Genomic_DNA"/>
</dbReference>
<gene>
    <name evidence="2" type="ORF">GCM10010919_03780</name>
</gene>
<keyword evidence="1" id="KW-0732">Signal</keyword>
<feature type="chain" id="PRO_5045747769" description="Solute-binding protein family 3/N-terminal domain-containing protein" evidence="1">
    <location>
        <begin position="25"/>
        <end position="252"/>
    </location>
</feature>
<accession>A0ABQ3KTK0</accession>
<proteinExistence type="predicted"/>
<keyword evidence="3" id="KW-1185">Reference proteome</keyword>
<dbReference type="SUPFAM" id="SSF53850">
    <property type="entry name" value="Periplasmic binding protein-like II"/>
    <property type="match status" value="1"/>
</dbReference>
<comment type="caution">
    <text evidence="2">The sequence shown here is derived from an EMBL/GenBank/DDBJ whole genome shotgun (WGS) entry which is preliminary data.</text>
</comment>
<organism evidence="2 3">
    <name type="scientific">Alishewanella longhuensis</name>
    <dbReference type="NCBI Taxonomy" id="1091037"/>
    <lineage>
        <taxon>Bacteria</taxon>
        <taxon>Pseudomonadati</taxon>
        <taxon>Pseudomonadota</taxon>
        <taxon>Gammaproteobacteria</taxon>
        <taxon>Alteromonadales</taxon>
        <taxon>Alteromonadaceae</taxon>
        <taxon>Alishewanella</taxon>
    </lineage>
</organism>